<evidence type="ECO:0000256" key="5">
    <source>
        <dbReference type="ARBA" id="ARBA00022989"/>
    </source>
</evidence>
<evidence type="ECO:0000256" key="3">
    <source>
        <dbReference type="ARBA" id="ARBA00022737"/>
    </source>
</evidence>
<keyword evidence="10" id="KW-0732">Signal</keyword>
<feature type="signal peptide" evidence="10">
    <location>
        <begin position="1"/>
        <end position="25"/>
    </location>
</feature>
<evidence type="ECO:0000256" key="10">
    <source>
        <dbReference type="SAM" id="SignalP"/>
    </source>
</evidence>
<feature type="domain" description="Cadherin" evidence="11">
    <location>
        <begin position="1479"/>
        <end position="1584"/>
    </location>
</feature>
<organism evidence="12 13">
    <name type="scientific">Limulus polyphemus</name>
    <name type="common">Atlantic horseshoe crab</name>
    <dbReference type="NCBI Taxonomy" id="6850"/>
    <lineage>
        <taxon>Eukaryota</taxon>
        <taxon>Metazoa</taxon>
        <taxon>Ecdysozoa</taxon>
        <taxon>Arthropoda</taxon>
        <taxon>Chelicerata</taxon>
        <taxon>Merostomata</taxon>
        <taxon>Xiphosura</taxon>
        <taxon>Limulidae</taxon>
        <taxon>Limulus</taxon>
    </lineage>
</organism>
<reference evidence="13" key="1">
    <citation type="submission" date="2025-08" db="UniProtKB">
        <authorList>
            <consortium name="RefSeq"/>
        </authorList>
    </citation>
    <scope>IDENTIFICATION</scope>
    <source>
        <tissue evidence="13">Muscle</tissue>
    </source>
</reference>
<feature type="domain" description="Cadherin" evidence="11">
    <location>
        <begin position="819"/>
        <end position="940"/>
    </location>
</feature>
<feature type="domain" description="Cadherin" evidence="11">
    <location>
        <begin position="366"/>
        <end position="482"/>
    </location>
</feature>
<dbReference type="Pfam" id="PF00028">
    <property type="entry name" value="Cadherin"/>
    <property type="match status" value="10"/>
</dbReference>
<feature type="transmembrane region" description="Helical" evidence="9">
    <location>
        <begin position="1685"/>
        <end position="1707"/>
    </location>
</feature>
<feature type="domain" description="Cadherin" evidence="11">
    <location>
        <begin position="707"/>
        <end position="819"/>
    </location>
</feature>
<dbReference type="InterPro" id="IPR002126">
    <property type="entry name" value="Cadherin-like_dom"/>
</dbReference>
<feature type="domain" description="Cadherin" evidence="11">
    <location>
        <begin position="1175"/>
        <end position="1234"/>
    </location>
</feature>
<keyword evidence="6 9" id="KW-0472">Membrane</keyword>
<feature type="domain" description="Cadherin" evidence="11">
    <location>
        <begin position="252"/>
        <end position="365"/>
    </location>
</feature>
<dbReference type="Proteomes" id="UP000694941">
    <property type="component" value="Unplaced"/>
</dbReference>
<dbReference type="PROSITE" id="PS50268">
    <property type="entry name" value="CADHERIN_2"/>
    <property type="match status" value="14"/>
</dbReference>
<evidence type="ECO:0000256" key="8">
    <source>
        <dbReference type="SAM" id="MobiDB-lite"/>
    </source>
</evidence>
<feature type="domain" description="Cadherin" evidence="11">
    <location>
        <begin position="941"/>
        <end position="1055"/>
    </location>
</feature>
<evidence type="ECO:0000256" key="7">
    <source>
        <dbReference type="PROSITE-ProRule" id="PRU00043"/>
    </source>
</evidence>
<feature type="domain" description="Cadherin" evidence="11">
    <location>
        <begin position="483"/>
        <end position="592"/>
    </location>
</feature>
<evidence type="ECO:0000313" key="12">
    <source>
        <dbReference type="Proteomes" id="UP000694941"/>
    </source>
</evidence>
<dbReference type="PROSITE" id="PS00232">
    <property type="entry name" value="CADHERIN_1"/>
    <property type="match status" value="7"/>
</dbReference>
<gene>
    <name evidence="13" type="primary">LOC106469999</name>
</gene>
<evidence type="ECO:0000256" key="4">
    <source>
        <dbReference type="ARBA" id="ARBA00022837"/>
    </source>
</evidence>
<feature type="domain" description="Cadherin" evidence="11">
    <location>
        <begin position="142"/>
        <end position="251"/>
    </location>
</feature>
<keyword evidence="12" id="KW-1185">Reference proteome</keyword>
<dbReference type="RefSeq" id="XP_022254266.1">
    <property type="nucleotide sequence ID" value="XM_022398558.1"/>
</dbReference>
<dbReference type="SMART" id="SM00112">
    <property type="entry name" value="CA"/>
    <property type="match status" value="13"/>
</dbReference>
<feature type="compositionally biased region" description="Low complexity" evidence="8">
    <location>
        <begin position="1866"/>
        <end position="1877"/>
    </location>
</feature>
<keyword evidence="4 7" id="KW-0106">Calcium</keyword>
<dbReference type="PANTHER" id="PTHR24026:SF133">
    <property type="entry name" value="CADHERIN-RELATED FAMILY MEMBER 2"/>
    <property type="match status" value="1"/>
</dbReference>
<feature type="region of interest" description="Disordered" evidence="8">
    <location>
        <begin position="1776"/>
        <end position="1877"/>
    </location>
</feature>
<keyword evidence="2 9" id="KW-0812">Transmembrane</keyword>
<evidence type="ECO:0000256" key="9">
    <source>
        <dbReference type="SAM" id="Phobius"/>
    </source>
</evidence>
<dbReference type="GeneID" id="106469999"/>
<comment type="subcellular location">
    <subcellularLocation>
        <location evidence="1">Membrane</location>
    </subcellularLocation>
</comment>
<dbReference type="CDD" id="cd11304">
    <property type="entry name" value="Cadherin_repeat"/>
    <property type="match status" value="13"/>
</dbReference>
<sequence>MQKSVVLRAAWFLLVFKCCVCVAGANTPPRFALVGVSEIVVRVKEGPESVGTLLYQLTGEDLDGDTLIFGVQGPVGQEILKVEKTGPKQADVFLNKELDREMRDSYSLLLTLTDGRLGEGQYITQPMLIIVEDINDNEPIFKSYSSSLSIREDATPGVIETVEATDRDQGPFGQVIYQLQNTDSDVTDTFAIQTSNGQGVISLVGKLDYERKSLYQLRVLAVDRANSGRRNTATAAILVKVEDVEDQPPVFTIVPPITRIPEDLPLGSSVLTVKAVDGDRGINNDVKYRINKGGNGLFLMDRDSGVVIVKEPLDRESVDNIDNRNGAFILEIEAIEDAPFVYPPPSVITEVTIILTDVNDETPTFRSKSYIAEVNENAQASVPVSFIGNSVPEVFDHDQGTNGTFQLFLEDDNEVFDVTPSEGVNEVSFLIRVKRPTALDYERVKVMNFKVIARETVFVSPKSSSADVTIYIRDTNDNFPEFSKDLYRGSIPENAQKGTTVAVIKAEDRDSGDFGTTGIRFTELRGQIADKLNLDPVTGVITVKTSEHGFDRETTSQYYVTVEARDNNGKGNRNSVQLQILLEDVNDNVPRFLLPRYEARINENEANFLSPLVVQARDDDLNGTKNSEVRYQIIRGDQENNFSIDSVSGEIKPRTPLDFEKIAQGKGDIRTFTLTVQAYDLGLPSLHSDVSVVIYVQDKNDFSPVFQHSFYTKSIPEDTTENTPVVQVLAFDGDHSPSNSRVVYRIQSGAQDKFVIDANSGVISVAQGANLDPDRTSPKTSSYTLQVVALDGGIGEDQRQAVVLVNISITDVNNKAPTLTVPETLRILEDAPLGYHVTKVVASDLDDRPVLRYSFDYSHSEATSEDGALVTSSEYDITGIFDINSVDGSVKVVKKLDREKVETIKLLVRVEDLAAVTPGQTATATLTVVVEDINDNKPVFTKPFYKQAVTENAKIGSPIVTVVATDADKNRTISYSLEGRPEVSGLISINNKTDADFLWVHPEKGEVVVNQKIDREQFSWLNLTVRATDNGVPPLSETASLFLQVLDDNDNNPIFVDGPSQFIIPEDAAVGQLVASVQATDADTGEYGKVTYTWDPSGGDGKFRIDRDTGQIIVAEPLDREKKEIYNLIVQAWDNYEYGFVTGESRKAFRKISIRVTDVNDETPQFIPQQTKRLFDIEPMKDNTARVVSRTSLRMKTGNFTLLLRAQDHGDPPRASTEKFQVCVKDVNDHSPVFFRPLKNFTVRVPENATIGTTITEVKATDEDEGINGEVRYRLKKLPNGHWKTFQISEKSGIMTLRQELDRETQRIYELRVEAFDMGEPTSLSTDLDLKVYVTDVNDYAPEFTQDIDHVTFTENLPAGQEKFKLTATIDKDDDDGVSKPIPCYFIVGGNENGNFRLDIFTHELSTTKTLDREERSNYSLIVQASDDCFHVPPTISHFDPRDNSLLQVQVNVKDVNDNPPYFISPVFTGGLTTEMDFNTVILRVKAVDADIGIHSVVHYYILGKIQLTLSEGLESIKGPPFLLNQKTGEIVLNFDPQRGMKGYFDFQVKVNDTDGLSDTARVFIYLLREDQKVRFVLRLTPEEIRERLERFREVLANITGAIVNVDEYKFHENQDGSVDKKKSDLYLHFVNKEDNTIMEVTTVLSLIDKNIEFLDELFKEFNVLYSEPSQQAILLDGVDDQVRVWLIGLAVFLAIMLVLVISLCLIQRSRYERQLKAATATAFGSQESTINRINIPNTNQHSVEGSNPIWVHAAYDNDWYKDDENLSHRSLDDSLDENAVESPPDTSSSGSPFRPTLGRGFGNPGLRGHIYARPTKPSRPTPQNITVPEPSDASSGQASDTTADSQEQNNLNRTHREDRFRKHVTLLPSSLETSEL</sequence>
<evidence type="ECO:0000313" key="13">
    <source>
        <dbReference type="RefSeq" id="XP_022254266.1"/>
    </source>
</evidence>
<feature type="chain" id="PRO_5046568567" evidence="10">
    <location>
        <begin position="26"/>
        <end position="1877"/>
    </location>
</feature>
<keyword evidence="5 9" id="KW-1133">Transmembrane helix</keyword>
<dbReference type="InterPro" id="IPR020894">
    <property type="entry name" value="Cadherin_CS"/>
</dbReference>
<dbReference type="PRINTS" id="PR00205">
    <property type="entry name" value="CADHERIN"/>
</dbReference>
<dbReference type="InterPro" id="IPR015919">
    <property type="entry name" value="Cadherin-like_sf"/>
</dbReference>
<feature type="domain" description="Cadherin" evidence="11">
    <location>
        <begin position="1237"/>
        <end position="1344"/>
    </location>
</feature>
<name>A0ABM1TEG0_LIMPO</name>
<feature type="domain" description="Cadherin" evidence="11">
    <location>
        <begin position="593"/>
        <end position="706"/>
    </location>
</feature>
<dbReference type="PANTHER" id="PTHR24026">
    <property type="entry name" value="FAT ATYPICAL CADHERIN-RELATED"/>
    <property type="match status" value="1"/>
</dbReference>
<dbReference type="SUPFAM" id="SSF49313">
    <property type="entry name" value="Cadherin-like"/>
    <property type="match status" value="14"/>
</dbReference>
<keyword evidence="3" id="KW-0677">Repeat</keyword>
<evidence type="ECO:0000256" key="6">
    <source>
        <dbReference type="ARBA" id="ARBA00023136"/>
    </source>
</evidence>
<feature type="compositionally biased region" description="Polar residues" evidence="8">
    <location>
        <begin position="1822"/>
        <end position="1853"/>
    </location>
</feature>
<accession>A0ABM1TEG0</accession>
<protein>
    <submittedName>
        <fullName evidence="13">Cadherin-23-like</fullName>
    </submittedName>
</protein>
<dbReference type="Gene3D" id="2.60.40.60">
    <property type="entry name" value="Cadherins"/>
    <property type="match status" value="14"/>
</dbReference>
<evidence type="ECO:0000256" key="1">
    <source>
        <dbReference type="ARBA" id="ARBA00004370"/>
    </source>
</evidence>
<evidence type="ECO:0000256" key="2">
    <source>
        <dbReference type="ARBA" id="ARBA00022692"/>
    </source>
</evidence>
<evidence type="ECO:0000259" key="11">
    <source>
        <dbReference type="PROSITE" id="PS50268"/>
    </source>
</evidence>
<feature type="domain" description="Cadherin" evidence="11">
    <location>
        <begin position="51"/>
        <end position="141"/>
    </location>
</feature>
<feature type="domain" description="Cadherin" evidence="11">
    <location>
        <begin position="1345"/>
        <end position="1463"/>
    </location>
</feature>
<feature type="domain" description="Cadherin" evidence="11">
    <location>
        <begin position="1056"/>
        <end position="1166"/>
    </location>
</feature>
<proteinExistence type="predicted"/>